<evidence type="ECO:0000259" key="1">
    <source>
        <dbReference type="SMART" id="SM00969"/>
    </source>
</evidence>
<name>A0AAV2BB31_9ARAC</name>
<dbReference type="InterPro" id="IPR001496">
    <property type="entry name" value="SOCS_box"/>
</dbReference>
<evidence type="ECO:0000313" key="3">
    <source>
        <dbReference type="Proteomes" id="UP001497382"/>
    </source>
</evidence>
<accession>A0AAV2BB31</accession>
<dbReference type="EMBL" id="CAXIEN010000325">
    <property type="protein sequence ID" value="CAL1293398.1"/>
    <property type="molecule type" value="Genomic_DNA"/>
</dbReference>
<dbReference type="AlphaFoldDB" id="A0AAV2BB31"/>
<dbReference type="SMART" id="SM00969">
    <property type="entry name" value="SOCS_box"/>
    <property type="match status" value="1"/>
</dbReference>
<evidence type="ECO:0000313" key="2">
    <source>
        <dbReference type="EMBL" id="CAL1293398.1"/>
    </source>
</evidence>
<organism evidence="2 3">
    <name type="scientific">Larinioides sclopetarius</name>
    <dbReference type="NCBI Taxonomy" id="280406"/>
    <lineage>
        <taxon>Eukaryota</taxon>
        <taxon>Metazoa</taxon>
        <taxon>Ecdysozoa</taxon>
        <taxon>Arthropoda</taxon>
        <taxon>Chelicerata</taxon>
        <taxon>Arachnida</taxon>
        <taxon>Araneae</taxon>
        <taxon>Araneomorphae</taxon>
        <taxon>Entelegynae</taxon>
        <taxon>Araneoidea</taxon>
        <taxon>Araneidae</taxon>
        <taxon>Larinioides</taxon>
    </lineage>
</organism>
<keyword evidence="3" id="KW-1185">Reference proteome</keyword>
<gene>
    <name evidence="2" type="ORF">LARSCL_LOCUS18163</name>
</gene>
<sequence length="152" mass="18249">FLKYEDTVYYTENAYEQYKTRLFPIIREENGLEEISKPENQINTLEALRLVWRSIRDSFVSLQEMNDAYGHFFPTEILSEAHSFYEETIHQTVSCRKPQSLTQYCKCVIRKSLYNSKQWLPNGIKHLNLPPRFKSFLNLERDHLRPQNFQAH</sequence>
<feature type="non-terminal residue" evidence="2">
    <location>
        <position position="1"/>
    </location>
</feature>
<dbReference type="Proteomes" id="UP001497382">
    <property type="component" value="Unassembled WGS sequence"/>
</dbReference>
<dbReference type="InterPro" id="IPR036036">
    <property type="entry name" value="SOCS_box-like_dom_sf"/>
</dbReference>
<reference evidence="2 3" key="1">
    <citation type="submission" date="2024-04" db="EMBL/GenBank/DDBJ databases">
        <authorList>
            <person name="Rising A."/>
            <person name="Reimegard J."/>
            <person name="Sonavane S."/>
            <person name="Akerstrom W."/>
            <person name="Nylinder S."/>
            <person name="Hedman E."/>
            <person name="Kallberg Y."/>
        </authorList>
    </citation>
    <scope>NUCLEOTIDE SEQUENCE [LARGE SCALE GENOMIC DNA]</scope>
</reference>
<proteinExistence type="predicted"/>
<dbReference type="SUPFAM" id="SSF158235">
    <property type="entry name" value="SOCS box-like"/>
    <property type="match status" value="1"/>
</dbReference>
<feature type="domain" description="SOCS box" evidence="1">
    <location>
        <begin position="98"/>
        <end position="140"/>
    </location>
</feature>
<protein>
    <recommendedName>
        <fullName evidence="1">SOCS box domain-containing protein</fullName>
    </recommendedName>
</protein>
<dbReference type="Pfam" id="PF07525">
    <property type="entry name" value="SOCS_box"/>
    <property type="match status" value="1"/>
</dbReference>
<dbReference type="GO" id="GO:0035556">
    <property type="term" value="P:intracellular signal transduction"/>
    <property type="evidence" value="ECO:0007669"/>
    <property type="project" value="InterPro"/>
</dbReference>
<comment type="caution">
    <text evidence="2">The sequence shown here is derived from an EMBL/GenBank/DDBJ whole genome shotgun (WGS) entry which is preliminary data.</text>
</comment>